<evidence type="ECO:0000313" key="2">
    <source>
        <dbReference type="Proteomes" id="UP000091857"/>
    </source>
</evidence>
<evidence type="ECO:0000313" key="1">
    <source>
        <dbReference type="EMBL" id="KAG8652858.1"/>
    </source>
</evidence>
<organism evidence="1 2">
    <name type="scientific">Manihot esculenta</name>
    <name type="common">Cassava</name>
    <name type="synonym">Jatropha manihot</name>
    <dbReference type="NCBI Taxonomy" id="3983"/>
    <lineage>
        <taxon>Eukaryota</taxon>
        <taxon>Viridiplantae</taxon>
        <taxon>Streptophyta</taxon>
        <taxon>Embryophyta</taxon>
        <taxon>Tracheophyta</taxon>
        <taxon>Spermatophyta</taxon>
        <taxon>Magnoliopsida</taxon>
        <taxon>eudicotyledons</taxon>
        <taxon>Gunneridae</taxon>
        <taxon>Pentapetalae</taxon>
        <taxon>rosids</taxon>
        <taxon>fabids</taxon>
        <taxon>Malpighiales</taxon>
        <taxon>Euphorbiaceae</taxon>
        <taxon>Crotonoideae</taxon>
        <taxon>Manihoteae</taxon>
        <taxon>Manihot</taxon>
    </lineage>
</organism>
<dbReference type="EMBL" id="CM004392">
    <property type="protein sequence ID" value="KAG8652858.1"/>
    <property type="molecule type" value="Genomic_DNA"/>
</dbReference>
<protein>
    <submittedName>
        <fullName evidence="1">Uncharacterized protein</fullName>
    </submittedName>
</protein>
<comment type="caution">
    <text evidence="1">The sequence shown here is derived from an EMBL/GenBank/DDBJ whole genome shotgun (WGS) entry which is preliminary data.</text>
</comment>
<accession>A0ACB7HJH2</accession>
<sequence>MSNGREASTQSLNKNTCLFKIKILIVDDDSTSLAIVSSMLKSCRLSVVSIKDSLDALATLRSANGEFDLLITDLHMPGMNGLELQKHVKQEFNIPVIIMSADDKESAILKSIESGAAFYIVKPVNQDDLRNIWQYAMASKKGKEVVVCENAQEETSSNEKLIVCEEAASSSSANEEGSQKKRRGRKREREEEQQEEDGPAPAKKAKVVWTNTLHNRFLQAVSHIGLEKAVPKKILEFMNVPGLTRENVASHLQKYRMFLKKVAEKGFSTSRNLSEKVLRSSFAYGHATSMLQNSRQEHSSILRQQPFTRSSFQPGYGASVHGIGSSSFGLSRFHNEEASSSNSVTQICYGQSSLFCNQASTRQPMFGSPYPLHQANLSTFNNIGINLSSNTATSYGLTSATNPMQMNPQQNQSNLQNHASPSKFGLFRFGCSSYSSGTCSMGTINGSYPRLNQNSTYAGIRLTSDGELIGNGQKRFNGNELLSGCNNSGNGLVNWTRNNNGNNAPPRNGEFGFSDGQVTCFSSTGFGSESQCSPTLSPANPENTSVVTPLSQQNFITGLGNALGENDINALNNLMNNASNLGSISDNNQHEVGEGGLGELLFGTSCTNPCQEERNAEEFLNVNLLSSQYHAEVCYPVNELLNKEFSSACTIADTTSWTEQQSSPQRMEETVNPNNVGNVNPADVYYPVFEQASLLNNHHLCPSETPQSNNVKAVNNSELNGVHLDEAPISGNEACLYIQLHCFIKGYYKDFLNFLLGNDPYW</sequence>
<dbReference type="Proteomes" id="UP000091857">
    <property type="component" value="Chromosome 6"/>
</dbReference>
<gene>
    <name evidence="1" type="ORF">MANES_06G143400v8</name>
</gene>
<name>A0ACB7HJH2_MANES</name>
<keyword evidence="2" id="KW-1185">Reference proteome</keyword>
<proteinExistence type="predicted"/>
<reference evidence="2" key="1">
    <citation type="journal article" date="2016" name="Nat. Biotechnol.">
        <title>Sequencing wild and cultivated cassava and related species reveals extensive interspecific hybridization and genetic diversity.</title>
        <authorList>
            <person name="Bredeson J.V."/>
            <person name="Lyons J.B."/>
            <person name="Prochnik S.E."/>
            <person name="Wu G.A."/>
            <person name="Ha C.M."/>
            <person name="Edsinger-Gonzales E."/>
            <person name="Grimwood J."/>
            <person name="Schmutz J."/>
            <person name="Rabbi I.Y."/>
            <person name="Egesi C."/>
            <person name="Nauluvula P."/>
            <person name="Lebot V."/>
            <person name="Ndunguru J."/>
            <person name="Mkamilo G."/>
            <person name="Bart R.S."/>
            <person name="Setter T.L."/>
            <person name="Gleadow R.M."/>
            <person name="Kulakow P."/>
            <person name="Ferguson M.E."/>
            <person name="Rounsley S."/>
            <person name="Rokhsar D.S."/>
        </authorList>
    </citation>
    <scope>NUCLEOTIDE SEQUENCE [LARGE SCALE GENOMIC DNA]</scope>
    <source>
        <strain evidence="2">cv. AM560-2</strain>
    </source>
</reference>